<dbReference type="GO" id="GO:0005886">
    <property type="term" value="C:plasma membrane"/>
    <property type="evidence" value="ECO:0007669"/>
    <property type="project" value="UniProtKB-SubCell"/>
</dbReference>
<dbReference type="PANTHER" id="PTHR34584:SF1">
    <property type="entry name" value="NA(+)_H(+) ANTIPORTER SUBUNIT E1"/>
    <property type="match status" value="1"/>
</dbReference>
<comment type="subcellular location">
    <subcellularLocation>
        <location evidence="1">Cell membrane</location>
        <topology evidence="1">Multi-pass membrane protein</topology>
    </subcellularLocation>
</comment>
<keyword evidence="8" id="KW-1185">Reference proteome</keyword>
<dbReference type="GO" id="GO:0008324">
    <property type="term" value="F:monoatomic cation transmembrane transporter activity"/>
    <property type="evidence" value="ECO:0007669"/>
    <property type="project" value="InterPro"/>
</dbReference>
<keyword evidence="6" id="KW-0472">Membrane</keyword>
<dbReference type="Proteomes" id="UP000546464">
    <property type="component" value="Unassembled WGS sequence"/>
</dbReference>
<evidence type="ECO:0000256" key="5">
    <source>
        <dbReference type="ARBA" id="ARBA00022989"/>
    </source>
</evidence>
<dbReference type="AlphaFoldDB" id="A0A842HJC2"/>
<reference evidence="7 8" key="1">
    <citation type="submission" date="2020-07" db="EMBL/GenBank/DDBJ databases">
        <authorList>
            <person name="Feng X."/>
        </authorList>
    </citation>
    <scope>NUCLEOTIDE SEQUENCE [LARGE SCALE GENOMIC DNA]</scope>
    <source>
        <strain evidence="7 8">JCM31066</strain>
    </source>
</reference>
<name>A0A842HJC2_9BACT</name>
<evidence type="ECO:0000256" key="2">
    <source>
        <dbReference type="ARBA" id="ARBA00006228"/>
    </source>
</evidence>
<evidence type="ECO:0000256" key="3">
    <source>
        <dbReference type="ARBA" id="ARBA00022475"/>
    </source>
</evidence>
<evidence type="ECO:0000256" key="1">
    <source>
        <dbReference type="ARBA" id="ARBA00004651"/>
    </source>
</evidence>
<organism evidence="7 8">
    <name type="scientific">Ruficoccus amylovorans</name>
    <dbReference type="NCBI Taxonomy" id="1804625"/>
    <lineage>
        <taxon>Bacteria</taxon>
        <taxon>Pseudomonadati</taxon>
        <taxon>Verrucomicrobiota</taxon>
        <taxon>Opitutia</taxon>
        <taxon>Puniceicoccales</taxon>
        <taxon>Cerasicoccaceae</taxon>
        <taxon>Ruficoccus</taxon>
    </lineage>
</organism>
<protein>
    <submittedName>
        <fullName evidence="7">Na+/H+ antiporter subunit E</fullName>
    </submittedName>
</protein>
<dbReference type="Pfam" id="PF01899">
    <property type="entry name" value="MNHE"/>
    <property type="match status" value="1"/>
</dbReference>
<keyword evidence="3" id="KW-1003">Cell membrane</keyword>
<keyword evidence="5" id="KW-1133">Transmembrane helix</keyword>
<evidence type="ECO:0000313" key="8">
    <source>
        <dbReference type="Proteomes" id="UP000546464"/>
    </source>
</evidence>
<keyword evidence="4" id="KW-0812">Transmembrane</keyword>
<comment type="caution">
    <text evidence="7">The sequence shown here is derived from an EMBL/GenBank/DDBJ whole genome shotgun (WGS) entry which is preliminary data.</text>
</comment>
<dbReference type="InterPro" id="IPR002758">
    <property type="entry name" value="Cation_antiport_E"/>
</dbReference>
<evidence type="ECO:0000313" key="7">
    <source>
        <dbReference type="EMBL" id="MBC2595261.1"/>
    </source>
</evidence>
<proteinExistence type="inferred from homology"/>
<comment type="similarity">
    <text evidence="2">Belongs to the CPA3 antiporters (TC 2.A.63) subunit E family.</text>
</comment>
<evidence type="ECO:0000256" key="6">
    <source>
        <dbReference type="ARBA" id="ARBA00023136"/>
    </source>
</evidence>
<dbReference type="RefSeq" id="WP_185676216.1">
    <property type="nucleotide sequence ID" value="NZ_JACHVB010000035.1"/>
</dbReference>
<accession>A0A842HJC2</accession>
<gene>
    <name evidence="7" type="ORF">H5P28_13415</name>
</gene>
<sequence length="121" mass="13582">MKPAPWKTLLLVAAHLPRFLPYYVREMTLSNLRIARDAFRPRPRFKPGFVTISLAGYGPFQRWAAACLISMTPGTLSVDLPDASNALRVHALYLTDAEAVKTDLYRLLKKALGEPKKEEAV</sequence>
<evidence type="ECO:0000256" key="4">
    <source>
        <dbReference type="ARBA" id="ARBA00022692"/>
    </source>
</evidence>
<dbReference type="EMBL" id="JACHVB010000035">
    <property type="protein sequence ID" value="MBC2595261.1"/>
    <property type="molecule type" value="Genomic_DNA"/>
</dbReference>
<dbReference type="PANTHER" id="PTHR34584">
    <property type="entry name" value="NA(+)/H(+) ANTIPORTER SUBUNIT E1"/>
    <property type="match status" value="1"/>
</dbReference>